<keyword evidence="19" id="KW-1185">Reference proteome</keyword>
<dbReference type="FunFam" id="3.20.20.70:FF:000103">
    <property type="entry name" value="Putative deoxyribose-phosphate aldolase"/>
    <property type="match status" value="1"/>
</dbReference>
<evidence type="ECO:0000256" key="15">
    <source>
        <dbReference type="ARBA" id="ARBA00068105"/>
    </source>
</evidence>
<evidence type="ECO:0000256" key="7">
    <source>
        <dbReference type="ARBA" id="ARBA00023239"/>
    </source>
</evidence>
<organism evidence="17 18">
    <name type="scientific">Biomphalaria glabrata</name>
    <name type="common">Bloodfluke planorb</name>
    <name type="synonym">Freshwater snail</name>
    <dbReference type="NCBI Taxonomy" id="6526"/>
    <lineage>
        <taxon>Eukaryota</taxon>
        <taxon>Metazoa</taxon>
        <taxon>Spiralia</taxon>
        <taxon>Lophotrochozoa</taxon>
        <taxon>Mollusca</taxon>
        <taxon>Gastropoda</taxon>
        <taxon>Heterobranchia</taxon>
        <taxon>Euthyneura</taxon>
        <taxon>Panpulmonata</taxon>
        <taxon>Hygrophila</taxon>
        <taxon>Lymnaeoidea</taxon>
        <taxon>Planorbidae</taxon>
        <taxon>Biomphalaria</taxon>
    </lineage>
</organism>
<protein>
    <recommendedName>
        <fullName evidence="15">Deoxyribose-phosphate aldolase</fullName>
        <ecNumber evidence="5">4.1.2.4</ecNumber>
    </recommendedName>
    <alternativeName>
        <fullName evidence="11">2-deoxy-D-ribose 5-phosphate aldolase</fullName>
    </alternativeName>
    <alternativeName>
        <fullName evidence="10">Phosphodeoxyriboaldolase</fullName>
    </alternativeName>
</protein>
<evidence type="ECO:0000256" key="10">
    <source>
        <dbReference type="ARBA" id="ARBA00031814"/>
    </source>
</evidence>
<comment type="catalytic activity">
    <reaction evidence="12">
        <text>2-deoxy-D-ribose 5-phosphate = D-glyceraldehyde 3-phosphate + acetaldehyde</text>
        <dbReference type="Rhea" id="RHEA:12821"/>
        <dbReference type="ChEBI" id="CHEBI:15343"/>
        <dbReference type="ChEBI" id="CHEBI:59776"/>
        <dbReference type="ChEBI" id="CHEBI:62877"/>
        <dbReference type="EC" id="4.1.2.4"/>
    </reaction>
</comment>
<evidence type="ECO:0000256" key="2">
    <source>
        <dbReference type="ARBA" id="ARBA00004463"/>
    </source>
</evidence>
<evidence type="ECO:0000256" key="4">
    <source>
        <dbReference type="ARBA" id="ARBA00009473"/>
    </source>
</evidence>
<dbReference type="SMART" id="SM01133">
    <property type="entry name" value="DeoC"/>
    <property type="match status" value="1"/>
</dbReference>
<dbReference type="InterPro" id="IPR011343">
    <property type="entry name" value="DeoC"/>
</dbReference>
<dbReference type="VEuPathDB" id="VectorBase:BGLAX_045715"/>
<dbReference type="GO" id="GO:0005737">
    <property type="term" value="C:cytoplasm"/>
    <property type="evidence" value="ECO:0007669"/>
    <property type="project" value="InterPro"/>
</dbReference>
<dbReference type="KEGG" id="bgt:106050946"/>
<dbReference type="VEuPathDB" id="VectorBase:BGLB013058"/>
<dbReference type="InterPro" id="IPR013785">
    <property type="entry name" value="Aldolase_TIM"/>
</dbReference>
<accession>A0A2C9K4K2</accession>
<dbReference type="RefSeq" id="XP_013061492.1">
    <property type="nucleotide sequence ID" value="XM_013206038.2"/>
</dbReference>
<evidence type="ECO:0000256" key="14">
    <source>
        <dbReference type="ARBA" id="ARBA00061866"/>
    </source>
</evidence>
<evidence type="ECO:0000256" key="11">
    <source>
        <dbReference type="ARBA" id="ARBA00032755"/>
    </source>
</evidence>
<evidence type="ECO:0000313" key="20">
    <source>
        <dbReference type="RefSeq" id="XP_013061492.1"/>
    </source>
</evidence>
<dbReference type="InterPro" id="IPR002915">
    <property type="entry name" value="DeoC/FbaB/LacD_aldolase"/>
</dbReference>
<dbReference type="GO" id="GO:0004139">
    <property type="term" value="F:deoxyribose-phosphate aldolase activity"/>
    <property type="evidence" value="ECO:0007669"/>
    <property type="project" value="UniProtKB-EC"/>
</dbReference>
<keyword evidence="7" id="KW-0456">Lyase</keyword>
<evidence type="ECO:0000313" key="17">
    <source>
        <dbReference type="EnsemblMetazoa" id="BGLB013058-PB"/>
    </source>
</evidence>
<evidence type="ECO:0000256" key="1">
    <source>
        <dbReference type="ARBA" id="ARBA00004123"/>
    </source>
</evidence>
<comment type="subunit">
    <text evidence="14">Interacts with YBX1.</text>
</comment>
<reference evidence="20" key="2">
    <citation type="submission" date="2025-04" db="UniProtKB">
        <authorList>
            <consortium name="RefSeq"/>
        </authorList>
    </citation>
    <scope>IDENTIFICATION</scope>
</reference>
<evidence type="ECO:0000256" key="8">
    <source>
        <dbReference type="ARBA" id="ARBA00023242"/>
    </source>
</evidence>
<keyword evidence="9 16" id="KW-0704">Schiff base</keyword>
<name>A0A2C9K4K2_BIOGL</name>
<evidence type="ECO:0000313" key="18">
    <source>
        <dbReference type="Proteomes" id="UP000076420"/>
    </source>
</evidence>
<feature type="active site" description="Proton donor/acceptor" evidence="16">
    <location>
        <position position="258"/>
    </location>
</feature>
<evidence type="ECO:0000256" key="5">
    <source>
        <dbReference type="ARBA" id="ARBA00012515"/>
    </source>
</evidence>
<dbReference type="CDD" id="cd00959">
    <property type="entry name" value="DeoC"/>
    <property type="match status" value="1"/>
</dbReference>
<comment type="pathway">
    <text evidence="3">Carbohydrate degradation; 2-deoxy-D-ribose 1-phosphate degradation; D-glyceraldehyde 3-phosphate and acetaldehyde from 2-deoxy-alpha-D-ribose 1-phosphate: step 2/2.</text>
</comment>
<dbReference type="Proteomes" id="UP000076420">
    <property type="component" value="Unassembled WGS sequence"/>
</dbReference>
<sequence>MMAEQINCGCDFNEALIKNVKINLSAVTRRAAEIASRRAVKKQWQAAWELRAISCIDLTTLAGDDTPSNVSRLCFKAACPLSKELMNLLKWQKEKVLTTAAVCVYPNQVKAAREALAKAGHLEIPIASVATGFPCGQTPLSSRLAEIRAAVEDGASEIDIVINRTYALTGNWKGVYDEVKLMKEACGKAHMKTILATGELGSLSNIYKASMVCMMAGADFIKTSTGKEGVNATFVVALVMIRAIRDFNNITKQKIGFKPAGGIRTAKDACVWLSMMKEELGEEYTSNKFFRFGASALLADIERQLYHFATGCYPALIDMPMG</sequence>
<dbReference type="GO" id="GO:0009264">
    <property type="term" value="P:deoxyribonucleotide catabolic process"/>
    <property type="evidence" value="ECO:0007669"/>
    <property type="project" value="InterPro"/>
</dbReference>
<dbReference type="UniPathway" id="UPA00002">
    <property type="reaction ID" value="UER00468"/>
</dbReference>
<comment type="function">
    <text evidence="13">Catalyzes a reversible aldol reaction between acetaldehyde and D-glyceraldehyde 3-phosphate to generate 2-deoxy-D-ribose 5-phosphate. Participates in stress granule (SG) assembly. May allow ATP production from extracellular deoxyinosine in conditions of energy deprivation.</text>
</comment>
<keyword evidence="6" id="KW-0963">Cytoplasm</keyword>
<dbReference type="PANTHER" id="PTHR10889">
    <property type="entry name" value="DEOXYRIBOSE-PHOSPHATE ALDOLASE"/>
    <property type="match status" value="1"/>
</dbReference>
<dbReference type="GO" id="GO:0046386">
    <property type="term" value="P:deoxyribose phosphate catabolic process"/>
    <property type="evidence" value="ECO:0007669"/>
    <property type="project" value="UniProtKB-UniPathway"/>
</dbReference>
<evidence type="ECO:0000256" key="16">
    <source>
        <dbReference type="PIRSR" id="PIRSR001357-50"/>
    </source>
</evidence>
<dbReference type="OrthoDB" id="70823at2759"/>
<dbReference type="AlphaFoldDB" id="A0A2C9K4K2"/>
<dbReference type="NCBIfam" id="TIGR00126">
    <property type="entry name" value="deoC"/>
    <property type="match status" value="1"/>
</dbReference>
<dbReference type="PANTHER" id="PTHR10889:SF3">
    <property type="entry name" value="DEOXYRIBOSE-PHOSPHATE ALDOLASE"/>
    <property type="match status" value="1"/>
</dbReference>
<keyword evidence="8" id="KW-0539">Nucleus</keyword>
<comment type="similarity">
    <text evidence="4">Belongs to the DeoC/FbaB aldolase family. DeoC type 2 subfamily.</text>
</comment>
<evidence type="ECO:0000256" key="6">
    <source>
        <dbReference type="ARBA" id="ARBA00022490"/>
    </source>
</evidence>
<evidence type="ECO:0000256" key="3">
    <source>
        <dbReference type="ARBA" id="ARBA00004816"/>
    </source>
</evidence>
<dbReference type="Pfam" id="PF01791">
    <property type="entry name" value="DeoC"/>
    <property type="match status" value="1"/>
</dbReference>
<dbReference type="STRING" id="6526.A0A2C9K4K2"/>
<dbReference type="GeneID" id="106050946"/>
<dbReference type="Gene3D" id="3.20.20.70">
    <property type="entry name" value="Aldolase class I"/>
    <property type="match status" value="1"/>
</dbReference>
<dbReference type="EnsemblMetazoa" id="BGLB013058-RB">
    <property type="protein sequence ID" value="BGLB013058-PB"/>
    <property type="gene ID" value="BGLB013058"/>
</dbReference>
<evidence type="ECO:0000256" key="13">
    <source>
        <dbReference type="ARBA" id="ARBA00054733"/>
    </source>
</evidence>
<proteinExistence type="inferred from homology"/>
<feature type="active site" description="Schiff-base intermediate with acetaldehyde" evidence="16">
    <location>
        <position position="222"/>
    </location>
</feature>
<dbReference type="GO" id="GO:0005634">
    <property type="term" value="C:nucleus"/>
    <property type="evidence" value="ECO:0007669"/>
    <property type="project" value="UniProtKB-SubCell"/>
</dbReference>
<dbReference type="GO" id="GO:0016052">
    <property type="term" value="P:carbohydrate catabolic process"/>
    <property type="evidence" value="ECO:0007669"/>
    <property type="project" value="TreeGrafter"/>
</dbReference>
<evidence type="ECO:0000256" key="12">
    <source>
        <dbReference type="ARBA" id="ARBA00048791"/>
    </source>
</evidence>
<evidence type="ECO:0000256" key="9">
    <source>
        <dbReference type="ARBA" id="ARBA00023270"/>
    </source>
</evidence>
<dbReference type="SUPFAM" id="SSF51569">
    <property type="entry name" value="Aldolase"/>
    <property type="match status" value="1"/>
</dbReference>
<dbReference type="PIRSF" id="PIRSF001357">
    <property type="entry name" value="DeoC"/>
    <property type="match status" value="1"/>
</dbReference>
<comment type="subcellular location">
    <subcellularLocation>
        <location evidence="2">Cytoplasmic granule</location>
    </subcellularLocation>
    <subcellularLocation>
        <location evidence="1">Nucleus</location>
    </subcellularLocation>
</comment>
<dbReference type="EC" id="4.1.2.4" evidence="5"/>
<evidence type="ECO:0000313" key="19">
    <source>
        <dbReference type="Proteomes" id="UP001165740"/>
    </source>
</evidence>
<reference evidence="17" key="1">
    <citation type="submission" date="2020-05" db="UniProtKB">
        <authorList>
            <consortium name="EnsemblMetazoa"/>
        </authorList>
    </citation>
    <scope>IDENTIFICATION</scope>
    <source>
        <strain evidence="17">BB02</strain>
    </source>
</reference>
<gene>
    <name evidence="17" type="primary">106050946</name>
    <name evidence="20" type="synonym">LOC106050946</name>
</gene>
<dbReference type="Proteomes" id="UP001165740">
    <property type="component" value="Chromosome 6"/>
</dbReference>
<dbReference type="OMA" id="RYSGPDY"/>